<dbReference type="Gene3D" id="3.40.50.300">
    <property type="entry name" value="P-loop containing nucleotide triphosphate hydrolases"/>
    <property type="match status" value="1"/>
</dbReference>
<dbReference type="eggNOG" id="COG3829">
    <property type="taxonomic scope" value="Bacteria"/>
</dbReference>
<dbReference type="Gene3D" id="3.30.450.20">
    <property type="entry name" value="PAS domain"/>
    <property type="match status" value="1"/>
</dbReference>
<evidence type="ECO:0000256" key="3">
    <source>
        <dbReference type="ARBA" id="ARBA00023015"/>
    </source>
</evidence>
<dbReference type="STRING" id="690850.Desaf_1491"/>
<dbReference type="Pfam" id="PF00158">
    <property type="entry name" value="Sigma54_activat"/>
    <property type="match status" value="1"/>
</dbReference>
<keyword evidence="4" id="KW-0804">Transcription</keyword>
<dbReference type="HOGENOM" id="CLU_000445_8_1_7"/>
<evidence type="ECO:0000256" key="4">
    <source>
        <dbReference type="ARBA" id="ARBA00023163"/>
    </source>
</evidence>
<dbReference type="InterPro" id="IPR002197">
    <property type="entry name" value="HTH_Fis"/>
</dbReference>
<evidence type="ECO:0000313" key="8">
    <source>
        <dbReference type="Proteomes" id="UP000007844"/>
    </source>
</evidence>
<dbReference type="SMART" id="SM00382">
    <property type="entry name" value="AAA"/>
    <property type="match status" value="1"/>
</dbReference>
<gene>
    <name evidence="7" type="ORF">Desaf_1491</name>
</gene>
<sequence>MRGMSEHELNKFVGKILNTMNDGFFLVSPDGRIAMVNDALCRLLGYERDDLLGKPCTVLKCDVCAKSRAEGGEHWCRLFDATEETRKQCCLVRKDGGLVKVLKNASVLRDGERIVGGVETITDVTELCKREETIQDLKRILDADDTFMGMVGRSAAMQRTFTLLDKAAQSDAPVLLLGESGTGKELAARAIHELGPRKEGPFIQLNCAALNESLLESELFGHAKGAFTGAYRHRQGRFEAADNGDFFLDEVGDVPLPTQVKLLRVLETKSFERVGDHKPITADARIISATNRNLEDMVRRGEFREDLYFRIAVIPIRLPPLRERREDIPLLTEAFIRKLNDKSSQKVAGLSPEAMQLFVSHDWPGNVRELKSALEYAFVVADHEIIRPEHLPPAVSRENVCATRAVERGPDTLGPQHAAASGGRHEPLEVVQGEEPAEKAALVEALRKAGGNKSETARILGINRVTVMNRMRKYGVEMKKVLSS</sequence>
<dbReference type="SMART" id="SM00091">
    <property type="entry name" value="PAS"/>
    <property type="match status" value="1"/>
</dbReference>
<dbReference type="PROSITE" id="PS50045">
    <property type="entry name" value="SIGMA54_INTERACT_4"/>
    <property type="match status" value="1"/>
</dbReference>
<dbReference type="EMBL" id="CP003221">
    <property type="protein sequence ID" value="EGJ49828.1"/>
    <property type="molecule type" value="Genomic_DNA"/>
</dbReference>
<proteinExistence type="predicted"/>
<keyword evidence="1" id="KW-0547">Nucleotide-binding</keyword>
<name>F3Z0C6_DESAF</name>
<dbReference type="PRINTS" id="PR01590">
    <property type="entry name" value="HTHFIS"/>
</dbReference>
<dbReference type="Pfam" id="PF13426">
    <property type="entry name" value="PAS_9"/>
    <property type="match status" value="1"/>
</dbReference>
<feature type="domain" description="PAS" evidence="6">
    <location>
        <begin position="9"/>
        <end position="54"/>
    </location>
</feature>
<organism evidence="7 8">
    <name type="scientific">Desulfocurvibacter africanus subsp. africanus str. Walvis Bay</name>
    <dbReference type="NCBI Taxonomy" id="690850"/>
    <lineage>
        <taxon>Bacteria</taxon>
        <taxon>Pseudomonadati</taxon>
        <taxon>Thermodesulfobacteriota</taxon>
        <taxon>Desulfovibrionia</taxon>
        <taxon>Desulfovibrionales</taxon>
        <taxon>Desulfovibrionaceae</taxon>
        <taxon>Desulfocurvibacter</taxon>
    </lineage>
</organism>
<dbReference type="CDD" id="cd00130">
    <property type="entry name" value="PAS"/>
    <property type="match status" value="1"/>
</dbReference>
<dbReference type="InterPro" id="IPR000014">
    <property type="entry name" value="PAS"/>
</dbReference>
<keyword evidence="2" id="KW-0067">ATP-binding</keyword>
<dbReference type="GO" id="GO:0043565">
    <property type="term" value="F:sequence-specific DNA binding"/>
    <property type="evidence" value="ECO:0007669"/>
    <property type="project" value="InterPro"/>
</dbReference>
<dbReference type="InterPro" id="IPR003593">
    <property type="entry name" value="AAA+_ATPase"/>
</dbReference>
<dbReference type="Pfam" id="PF25601">
    <property type="entry name" value="AAA_lid_14"/>
    <property type="match status" value="1"/>
</dbReference>
<evidence type="ECO:0000259" key="6">
    <source>
        <dbReference type="PROSITE" id="PS50112"/>
    </source>
</evidence>
<dbReference type="InterPro" id="IPR002078">
    <property type="entry name" value="Sigma_54_int"/>
</dbReference>
<dbReference type="Pfam" id="PF02954">
    <property type="entry name" value="HTH_8"/>
    <property type="match status" value="1"/>
</dbReference>
<dbReference type="AlphaFoldDB" id="F3Z0C6"/>
<dbReference type="Proteomes" id="UP000007844">
    <property type="component" value="Chromosome"/>
</dbReference>
<dbReference type="PANTHER" id="PTHR32071">
    <property type="entry name" value="TRANSCRIPTIONAL REGULATORY PROTEIN"/>
    <property type="match status" value="1"/>
</dbReference>
<dbReference type="FunFam" id="3.40.50.300:FF:000006">
    <property type="entry name" value="DNA-binding transcriptional regulator NtrC"/>
    <property type="match status" value="1"/>
</dbReference>
<dbReference type="RefSeq" id="WP_014259614.1">
    <property type="nucleotide sequence ID" value="NC_016629.1"/>
</dbReference>
<protein>
    <submittedName>
        <fullName evidence="7">PAS modulated sigma54 specific transcriptional regulator, Fis family</fullName>
    </submittedName>
</protein>
<evidence type="ECO:0000256" key="2">
    <source>
        <dbReference type="ARBA" id="ARBA00022840"/>
    </source>
</evidence>
<dbReference type="SUPFAM" id="SSF52540">
    <property type="entry name" value="P-loop containing nucleoside triphosphate hydrolases"/>
    <property type="match status" value="1"/>
</dbReference>
<dbReference type="InterPro" id="IPR027417">
    <property type="entry name" value="P-loop_NTPase"/>
</dbReference>
<keyword evidence="8" id="KW-1185">Reference proteome</keyword>
<dbReference type="InterPro" id="IPR058031">
    <property type="entry name" value="AAA_lid_NorR"/>
</dbReference>
<dbReference type="CDD" id="cd00009">
    <property type="entry name" value="AAA"/>
    <property type="match status" value="1"/>
</dbReference>
<reference evidence="7 8" key="1">
    <citation type="journal article" date="2011" name="J. Bacteriol.">
        <title>Genome sequence of the mercury-methylating and pleomorphic Desulfovibrio africanus Strain Walvis Bay.</title>
        <authorList>
            <person name="Brown S.D."/>
            <person name="Wall J.D."/>
            <person name="Kucken A.M."/>
            <person name="Gilmour C.C."/>
            <person name="Podar M."/>
            <person name="Brandt C.C."/>
            <person name="Teshima H."/>
            <person name="Detter J.C."/>
            <person name="Han C.S."/>
            <person name="Land M.L."/>
            <person name="Lucas S."/>
            <person name="Han J."/>
            <person name="Pennacchio L."/>
            <person name="Nolan M."/>
            <person name="Pitluck S."/>
            <person name="Woyke T."/>
            <person name="Goodwin L."/>
            <person name="Palumbo A.V."/>
            <person name="Elias D.A."/>
        </authorList>
    </citation>
    <scope>NUCLEOTIDE SEQUENCE [LARGE SCALE GENOMIC DNA]</scope>
    <source>
        <strain evidence="7 8">Walvis Bay</strain>
    </source>
</reference>
<dbReference type="Gene3D" id="1.10.8.60">
    <property type="match status" value="1"/>
</dbReference>
<dbReference type="GO" id="GO:0006355">
    <property type="term" value="P:regulation of DNA-templated transcription"/>
    <property type="evidence" value="ECO:0007669"/>
    <property type="project" value="InterPro"/>
</dbReference>
<keyword evidence="3" id="KW-0805">Transcription regulation</keyword>
<dbReference type="KEGG" id="daf:Desaf_1491"/>
<dbReference type="InterPro" id="IPR035965">
    <property type="entry name" value="PAS-like_dom_sf"/>
</dbReference>
<dbReference type="SUPFAM" id="SSF55785">
    <property type="entry name" value="PYP-like sensor domain (PAS domain)"/>
    <property type="match status" value="1"/>
</dbReference>
<feature type="domain" description="Sigma-54 factor interaction" evidence="5">
    <location>
        <begin position="150"/>
        <end position="379"/>
    </location>
</feature>
<dbReference type="SUPFAM" id="SSF46689">
    <property type="entry name" value="Homeodomain-like"/>
    <property type="match status" value="1"/>
</dbReference>
<evidence type="ECO:0000256" key="1">
    <source>
        <dbReference type="ARBA" id="ARBA00022741"/>
    </source>
</evidence>
<evidence type="ECO:0000259" key="5">
    <source>
        <dbReference type="PROSITE" id="PS50045"/>
    </source>
</evidence>
<dbReference type="GO" id="GO:0005524">
    <property type="term" value="F:ATP binding"/>
    <property type="evidence" value="ECO:0007669"/>
    <property type="project" value="UniProtKB-KW"/>
</dbReference>
<dbReference type="NCBIfam" id="TIGR00229">
    <property type="entry name" value="sensory_box"/>
    <property type="match status" value="1"/>
</dbReference>
<dbReference type="InterPro" id="IPR009057">
    <property type="entry name" value="Homeodomain-like_sf"/>
</dbReference>
<dbReference type="Gene3D" id="1.10.10.60">
    <property type="entry name" value="Homeodomain-like"/>
    <property type="match status" value="1"/>
</dbReference>
<accession>F3Z0C6</accession>
<evidence type="ECO:0000313" key="7">
    <source>
        <dbReference type="EMBL" id="EGJ49828.1"/>
    </source>
</evidence>
<dbReference type="PROSITE" id="PS50112">
    <property type="entry name" value="PAS"/>
    <property type="match status" value="1"/>
</dbReference>